<comment type="caution">
    <text evidence="3">The sequence shown here is derived from an EMBL/GenBank/DDBJ whole genome shotgun (WGS) entry which is preliminary data.</text>
</comment>
<evidence type="ECO:0000256" key="1">
    <source>
        <dbReference type="SAM" id="MobiDB-lite"/>
    </source>
</evidence>
<dbReference type="InterPro" id="IPR001214">
    <property type="entry name" value="SET_dom"/>
</dbReference>
<reference evidence="3" key="1">
    <citation type="submission" date="2022-07" db="EMBL/GenBank/DDBJ databases">
        <title>Phylogenomic reconstructions and comparative analyses of Kickxellomycotina fungi.</title>
        <authorList>
            <person name="Reynolds N.K."/>
            <person name="Stajich J.E."/>
            <person name="Barry K."/>
            <person name="Grigoriev I.V."/>
            <person name="Crous P."/>
            <person name="Smith M.E."/>
        </authorList>
    </citation>
    <scope>NUCLEOTIDE SEQUENCE</scope>
    <source>
        <strain evidence="3">RSA 567</strain>
    </source>
</reference>
<protein>
    <recommendedName>
        <fullName evidence="2">SET domain-containing protein</fullName>
    </recommendedName>
</protein>
<gene>
    <name evidence="3" type="ORF">H4R34_006273</name>
</gene>
<dbReference type="Pfam" id="PF00856">
    <property type="entry name" value="SET"/>
    <property type="match status" value="1"/>
</dbReference>
<feature type="non-terminal residue" evidence="3">
    <location>
        <position position="1"/>
    </location>
</feature>
<proteinExistence type="predicted"/>
<dbReference type="OrthoDB" id="5560686at2759"/>
<feature type="region of interest" description="Disordered" evidence="1">
    <location>
        <begin position="1"/>
        <end position="42"/>
    </location>
</feature>
<dbReference type="Proteomes" id="UP001151582">
    <property type="component" value="Unassembled WGS sequence"/>
</dbReference>
<evidence type="ECO:0000313" key="3">
    <source>
        <dbReference type="EMBL" id="KAJ1968404.1"/>
    </source>
</evidence>
<evidence type="ECO:0000313" key="4">
    <source>
        <dbReference type="Proteomes" id="UP001151582"/>
    </source>
</evidence>
<dbReference type="EMBL" id="JANBQB010002129">
    <property type="protein sequence ID" value="KAJ1968404.1"/>
    <property type="molecule type" value="Genomic_DNA"/>
</dbReference>
<accession>A0A9W8ASQ5</accession>
<dbReference type="SUPFAM" id="SSF82199">
    <property type="entry name" value="SET domain"/>
    <property type="match status" value="1"/>
</dbReference>
<keyword evidence="4" id="KW-1185">Reference proteome</keyword>
<feature type="domain" description="SET" evidence="2">
    <location>
        <begin position="64"/>
        <end position="177"/>
    </location>
</feature>
<sequence>PENHSLATPTPAVPAQPPLIEATDEKPTGTLSPAPSGAAVPDVNIPKSWKDIVEVRPSTIPDAGDGLFAVRDIPMYTPLGFYFGVPMTEDEFDSLKDHVGIASHYSIMYRRTVLDATDEHGQPFTDPNGPLYCPFHFMNERIGRGNVAFLEGHVVNQVICMTTKNVKAGQELFVYYGSEVDRDHWSSKIPNRLA</sequence>
<organism evidence="3 4">
    <name type="scientific">Dimargaris verticillata</name>
    <dbReference type="NCBI Taxonomy" id="2761393"/>
    <lineage>
        <taxon>Eukaryota</taxon>
        <taxon>Fungi</taxon>
        <taxon>Fungi incertae sedis</taxon>
        <taxon>Zoopagomycota</taxon>
        <taxon>Kickxellomycotina</taxon>
        <taxon>Dimargaritomycetes</taxon>
        <taxon>Dimargaritales</taxon>
        <taxon>Dimargaritaceae</taxon>
        <taxon>Dimargaris</taxon>
    </lineage>
</organism>
<name>A0A9W8ASQ5_9FUNG</name>
<dbReference type="InterPro" id="IPR046341">
    <property type="entry name" value="SET_dom_sf"/>
</dbReference>
<dbReference type="Gene3D" id="2.170.270.10">
    <property type="entry name" value="SET domain"/>
    <property type="match status" value="1"/>
</dbReference>
<dbReference type="AlphaFoldDB" id="A0A9W8ASQ5"/>
<evidence type="ECO:0000259" key="2">
    <source>
        <dbReference type="Pfam" id="PF00856"/>
    </source>
</evidence>